<name>A0A0L0D905_THETB</name>
<dbReference type="Proteomes" id="UP000054408">
    <property type="component" value="Unassembled WGS sequence"/>
</dbReference>
<dbReference type="GeneID" id="25569519"/>
<gene>
    <name evidence="1" type="ORF">AMSG_11604</name>
</gene>
<protein>
    <submittedName>
        <fullName evidence="1">Uncharacterized protein</fullName>
    </submittedName>
</protein>
<evidence type="ECO:0000313" key="1">
    <source>
        <dbReference type="EMBL" id="KNC48710.1"/>
    </source>
</evidence>
<evidence type="ECO:0000313" key="2">
    <source>
        <dbReference type="Proteomes" id="UP000054408"/>
    </source>
</evidence>
<reference evidence="1 2" key="1">
    <citation type="submission" date="2010-05" db="EMBL/GenBank/DDBJ databases">
        <title>The Genome Sequence of Thecamonas trahens ATCC 50062.</title>
        <authorList>
            <consortium name="The Broad Institute Genome Sequencing Platform"/>
            <person name="Russ C."/>
            <person name="Cuomo C."/>
            <person name="Shea T."/>
            <person name="Young S.K."/>
            <person name="Zeng Q."/>
            <person name="Koehrsen M."/>
            <person name="Haas B."/>
            <person name="Borodovsky M."/>
            <person name="Guigo R."/>
            <person name="Alvarado L."/>
            <person name="Berlin A."/>
            <person name="Bochicchio J."/>
            <person name="Borenstein D."/>
            <person name="Chapman S."/>
            <person name="Chen Z."/>
            <person name="Freedman E."/>
            <person name="Gellesch M."/>
            <person name="Goldberg J."/>
            <person name="Griggs A."/>
            <person name="Gujja S."/>
            <person name="Heilman E."/>
            <person name="Heiman D."/>
            <person name="Hepburn T."/>
            <person name="Howarth C."/>
            <person name="Jen D."/>
            <person name="Larson L."/>
            <person name="Mehta T."/>
            <person name="Park D."/>
            <person name="Pearson M."/>
            <person name="Roberts A."/>
            <person name="Saif S."/>
            <person name="Shenoy N."/>
            <person name="Sisk P."/>
            <person name="Stolte C."/>
            <person name="Sykes S."/>
            <person name="Thomson T."/>
            <person name="Walk T."/>
            <person name="White J."/>
            <person name="Yandava C."/>
            <person name="Burger G."/>
            <person name="Gray M.W."/>
            <person name="Holland P.W.H."/>
            <person name="King N."/>
            <person name="Lang F.B.F."/>
            <person name="Roger A.J."/>
            <person name="Ruiz-Trillo I."/>
            <person name="Lander E."/>
            <person name="Nusbaum C."/>
        </authorList>
    </citation>
    <scope>NUCLEOTIDE SEQUENCE [LARGE SCALE GENOMIC DNA]</scope>
    <source>
        <strain evidence="1 2">ATCC 50062</strain>
    </source>
</reference>
<keyword evidence="2" id="KW-1185">Reference proteome</keyword>
<organism evidence="1 2">
    <name type="scientific">Thecamonas trahens ATCC 50062</name>
    <dbReference type="NCBI Taxonomy" id="461836"/>
    <lineage>
        <taxon>Eukaryota</taxon>
        <taxon>Apusozoa</taxon>
        <taxon>Apusomonadida</taxon>
        <taxon>Apusomonadidae</taxon>
        <taxon>Thecamonas</taxon>
    </lineage>
</organism>
<dbReference type="RefSeq" id="XP_013762875.1">
    <property type="nucleotide sequence ID" value="XM_013907421.1"/>
</dbReference>
<sequence>MQRFRTTLTGSGSEAWPYAPEDKLYMQELSLWVDDSLDEPHLSFWIQTLEPYLVLFLDLDSSGTTGGSYRGTSIGMDVRLEVFTSTVVVGAHNPSFLKSSGSIVGPLAYPPTGDAFEVNTTTPFPATPDVSVMRFSIPLSVLHGLVPAGTPLALAPPTLMPP</sequence>
<accession>A0A0L0D905</accession>
<dbReference type="EMBL" id="GL349434">
    <property type="protein sequence ID" value="KNC48710.1"/>
    <property type="molecule type" value="Genomic_DNA"/>
</dbReference>
<proteinExistence type="predicted"/>
<dbReference type="AlphaFoldDB" id="A0A0L0D905"/>